<organism evidence="2 3">
    <name type="scientific">Flagellimonas nanhaiensis</name>
    <dbReference type="NCBI Taxonomy" id="2292706"/>
    <lineage>
        <taxon>Bacteria</taxon>
        <taxon>Pseudomonadati</taxon>
        <taxon>Bacteroidota</taxon>
        <taxon>Flavobacteriia</taxon>
        <taxon>Flavobacteriales</taxon>
        <taxon>Flavobacteriaceae</taxon>
        <taxon>Flagellimonas</taxon>
    </lineage>
</organism>
<evidence type="ECO:0000256" key="1">
    <source>
        <dbReference type="SAM" id="SignalP"/>
    </source>
</evidence>
<comment type="caution">
    <text evidence="2">The sequence shown here is derived from an EMBL/GenBank/DDBJ whole genome shotgun (WGS) entry which is preliminary data.</text>
</comment>
<protein>
    <recommendedName>
        <fullName evidence="4">Lipocalin-like domain-containing protein</fullName>
    </recommendedName>
</protein>
<feature type="signal peptide" evidence="1">
    <location>
        <begin position="1"/>
        <end position="23"/>
    </location>
</feature>
<name>A0A371JNA9_9FLAO</name>
<sequence length="167" mass="18974">MKTLPAYLIVFVCCFLSINCSNNNNTSDDEDEMIDDFSDSPLIGEWTAFQIGVVNDDNSEESADDPCGVFQKITFFVDGTFETDNHVLDEGNCVLASTRPGEFREIDDVNFPDANYELKLLRFGDMSEESRYPEITIENDGSMRIQYPWDASAMDDIAYSFTIYQKN</sequence>
<accession>A0A371JNA9</accession>
<reference evidence="2 3" key="1">
    <citation type="submission" date="2018-08" db="EMBL/GenBank/DDBJ databases">
        <title>Muricauda nanhaiensis sp. nov., isolated from seawater of the South China Sea.</title>
        <authorList>
            <person name="Dang Y."/>
        </authorList>
    </citation>
    <scope>NUCLEOTIDE SEQUENCE [LARGE SCALE GENOMIC DNA]</scope>
    <source>
        <strain evidence="2 3">SM1704</strain>
    </source>
</reference>
<keyword evidence="1" id="KW-0732">Signal</keyword>
<dbReference type="RefSeq" id="WP_116185037.1">
    <property type="nucleotide sequence ID" value="NZ_QTJX01000003.1"/>
</dbReference>
<keyword evidence="3" id="KW-1185">Reference proteome</keyword>
<gene>
    <name evidence="2" type="ORF">DX873_13635</name>
</gene>
<evidence type="ECO:0000313" key="3">
    <source>
        <dbReference type="Proteomes" id="UP000261828"/>
    </source>
</evidence>
<dbReference type="OrthoDB" id="9878662at2"/>
<evidence type="ECO:0000313" key="2">
    <source>
        <dbReference type="EMBL" id="RDY58716.1"/>
    </source>
</evidence>
<evidence type="ECO:0008006" key="4">
    <source>
        <dbReference type="Google" id="ProtNLM"/>
    </source>
</evidence>
<proteinExistence type="predicted"/>
<dbReference type="EMBL" id="QTJX01000003">
    <property type="protein sequence ID" value="RDY58716.1"/>
    <property type="molecule type" value="Genomic_DNA"/>
</dbReference>
<feature type="chain" id="PRO_5016960564" description="Lipocalin-like domain-containing protein" evidence="1">
    <location>
        <begin position="24"/>
        <end position="167"/>
    </location>
</feature>
<dbReference type="AlphaFoldDB" id="A0A371JNA9"/>
<dbReference type="Proteomes" id="UP000261828">
    <property type="component" value="Unassembled WGS sequence"/>
</dbReference>